<comment type="caution">
    <text evidence="1">The sequence shown here is derived from an EMBL/GenBank/DDBJ whole genome shotgun (WGS) entry which is preliminary data.</text>
</comment>
<organism evidence="1 2">
    <name type="scientific">Faecalitalea cylindroides ATCC 27803</name>
    <dbReference type="NCBI Taxonomy" id="649755"/>
    <lineage>
        <taxon>Bacteria</taxon>
        <taxon>Bacillati</taxon>
        <taxon>Bacillota</taxon>
        <taxon>Erysipelotrichia</taxon>
        <taxon>Erysipelotrichales</taxon>
        <taxon>Erysipelotrichaceae</taxon>
        <taxon>Faecalitalea</taxon>
    </lineage>
</organism>
<dbReference type="EMBL" id="AWVI01000041">
    <property type="protein sequence ID" value="ERK45524.1"/>
    <property type="molecule type" value="Genomic_DNA"/>
</dbReference>
<sequence length="43" mass="5254">MGYVQDIRYNIIGDNNHSFRLDQSCQTDFKRKVFIYLKKQKIE</sequence>
<proteinExistence type="predicted"/>
<protein>
    <submittedName>
        <fullName evidence="1">Uncharacterized protein</fullName>
    </submittedName>
</protein>
<accession>U2PP54</accession>
<dbReference type="HOGENOM" id="CLU_3233854_0_0_9"/>
<reference evidence="1 2" key="1">
    <citation type="submission" date="2013-06" db="EMBL/GenBank/DDBJ databases">
        <authorList>
            <person name="Weinstock G."/>
            <person name="Sodergren E."/>
            <person name="Lobos E.A."/>
            <person name="Fulton L."/>
            <person name="Fulton R."/>
            <person name="Courtney L."/>
            <person name="Fronick C."/>
            <person name="O'Laughlin M."/>
            <person name="Godfrey J."/>
            <person name="Wilson R.M."/>
            <person name="Miner T."/>
            <person name="Farmer C."/>
            <person name="Delehaunty K."/>
            <person name="Cordes M."/>
            <person name="Minx P."/>
            <person name="Tomlinson C."/>
            <person name="Chen J."/>
            <person name="Wollam A."/>
            <person name="Pepin K.H."/>
            <person name="Bhonagiri V."/>
            <person name="Zhang X."/>
            <person name="Warren W."/>
            <person name="Mitreva M."/>
            <person name="Mardis E.R."/>
            <person name="Wilson R.K."/>
        </authorList>
    </citation>
    <scope>NUCLEOTIDE SEQUENCE [LARGE SCALE GENOMIC DNA]</scope>
    <source>
        <strain evidence="1 2">ATCC 27803</strain>
    </source>
</reference>
<gene>
    <name evidence="1" type="ORF">HMPREF0367_01019</name>
</gene>
<dbReference type="Proteomes" id="UP000016658">
    <property type="component" value="Unassembled WGS sequence"/>
</dbReference>
<dbReference type="AlphaFoldDB" id="U2PP54"/>
<name>U2PP54_9FIRM</name>
<evidence type="ECO:0000313" key="1">
    <source>
        <dbReference type="EMBL" id="ERK45524.1"/>
    </source>
</evidence>
<evidence type="ECO:0000313" key="2">
    <source>
        <dbReference type="Proteomes" id="UP000016658"/>
    </source>
</evidence>